<dbReference type="PANTHER" id="PTHR30521">
    <property type="entry name" value="DEFERROCHELATASE/PEROXIDASE"/>
    <property type="match status" value="1"/>
</dbReference>
<evidence type="ECO:0000256" key="7">
    <source>
        <dbReference type="ARBA" id="ARBA00023004"/>
    </source>
</evidence>
<gene>
    <name evidence="9" type="ORF">HNP55_001237</name>
</gene>
<evidence type="ECO:0000256" key="6">
    <source>
        <dbReference type="ARBA" id="ARBA00023002"/>
    </source>
</evidence>
<dbReference type="InterPro" id="IPR011008">
    <property type="entry name" value="Dimeric_a/b-barrel"/>
</dbReference>
<dbReference type="GO" id="GO:0046872">
    <property type="term" value="F:metal ion binding"/>
    <property type="evidence" value="ECO:0007669"/>
    <property type="project" value="UniProtKB-KW"/>
</dbReference>
<dbReference type="NCBIfam" id="TIGR01413">
    <property type="entry name" value="Dyp_perox_fam"/>
    <property type="match status" value="1"/>
</dbReference>
<dbReference type="RefSeq" id="WP_184297293.1">
    <property type="nucleotide sequence ID" value="NZ_JACHLP010000002.1"/>
</dbReference>
<keyword evidence="7" id="KW-0408">Iron</keyword>
<evidence type="ECO:0000259" key="8">
    <source>
        <dbReference type="Pfam" id="PF20628"/>
    </source>
</evidence>
<dbReference type="Proteomes" id="UP000562027">
    <property type="component" value="Unassembled WGS sequence"/>
</dbReference>
<keyword evidence="2 9" id="KW-0575">Peroxidase</keyword>
<dbReference type="PROSITE" id="PS51404">
    <property type="entry name" value="DYP_PEROXIDASE"/>
    <property type="match status" value="1"/>
</dbReference>
<evidence type="ECO:0000256" key="5">
    <source>
        <dbReference type="ARBA" id="ARBA00022729"/>
    </source>
</evidence>
<evidence type="ECO:0000313" key="10">
    <source>
        <dbReference type="Proteomes" id="UP000562027"/>
    </source>
</evidence>
<dbReference type="InterPro" id="IPR006314">
    <property type="entry name" value="Dyp_peroxidase"/>
</dbReference>
<evidence type="ECO:0000256" key="1">
    <source>
        <dbReference type="ARBA" id="ARBA00001970"/>
    </source>
</evidence>
<evidence type="ECO:0000256" key="4">
    <source>
        <dbReference type="ARBA" id="ARBA00022723"/>
    </source>
</evidence>
<keyword evidence="6" id="KW-0560">Oxidoreductase</keyword>
<comment type="cofactor">
    <cofactor evidence="1">
        <name>heme b</name>
        <dbReference type="ChEBI" id="CHEBI:60344"/>
    </cofactor>
</comment>
<feature type="domain" description="Dyp-type peroxidase C-terminal" evidence="8">
    <location>
        <begin position="522"/>
        <end position="671"/>
    </location>
</feature>
<dbReference type="GO" id="GO:0020037">
    <property type="term" value="F:heme binding"/>
    <property type="evidence" value="ECO:0007669"/>
    <property type="project" value="InterPro"/>
</dbReference>
<proteinExistence type="predicted"/>
<dbReference type="GO" id="GO:0005829">
    <property type="term" value="C:cytosol"/>
    <property type="evidence" value="ECO:0007669"/>
    <property type="project" value="TreeGrafter"/>
</dbReference>
<keyword evidence="10" id="KW-1185">Reference proteome</keyword>
<dbReference type="EMBL" id="JACHLP010000002">
    <property type="protein sequence ID" value="MBB4842722.1"/>
    <property type="molecule type" value="Genomic_DNA"/>
</dbReference>
<evidence type="ECO:0000256" key="3">
    <source>
        <dbReference type="ARBA" id="ARBA00022617"/>
    </source>
</evidence>
<dbReference type="PANTHER" id="PTHR30521:SF4">
    <property type="entry name" value="DEFERROCHELATASE"/>
    <property type="match status" value="1"/>
</dbReference>
<comment type="caution">
    <text evidence="9">The sequence shown here is derived from an EMBL/GenBank/DDBJ whole genome shotgun (WGS) entry which is preliminary data.</text>
</comment>
<name>A0A840L7R4_9BURK</name>
<dbReference type="InterPro" id="IPR048328">
    <property type="entry name" value="Dyp_perox_C"/>
</dbReference>
<evidence type="ECO:0000256" key="2">
    <source>
        <dbReference type="ARBA" id="ARBA00022559"/>
    </source>
</evidence>
<keyword evidence="4" id="KW-0479">Metal-binding</keyword>
<dbReference type="AlphaFoldDB" id="A0A840L7R4"/>
<dbReference type="Pfam" id="PF20628">
    <property type="entry name" value="Dyp_perox_C"/>
    <property type="match status" value="1"/>
</dbReference>
<accession>A0A840L7R4</accession>
<organism evidence="9 10">
    <name type="scientific">Roseateles oligotrophus</name>
    <dbReference type="NCBI Taxonomy" id="1769250"/>
    <lineage>
        <taxon>Bacteria</taxon>
        <taxon>Pseudomonadati</taxon>
        <taxon>Pseudomonadota</taxon>
        <taxon>Betaproteobacteria</taxon>
        <taxon>Burkholderiales</taxon>
        <taxon>Sphaerotilaceae</taxon>
        <taxon>Roseateles</taxon>
    </lineage>
</organism>
<dbReference type="SUPFAM" id="SSF54909">
    <property type="entry name" value="Dimeric alpha+beta barrel"/>
    <property type="match status" value="1"/>
</dbReference>
<evidence type="ECO:0000313" key="9">
    <source>
        <dbReference type="EMBL" id="MBB4842722.1"/>
    </source>
</evidence>
<dbReference type="GO" id="GO:0004601">
    <property type="term" value="F:peroxidase activity"/>
    <property type="evidence" value="ECO:0007669"/>
    <property type="project" value="UniProtKB-KW"/>
</dbReference>
<keyword evidence="5" id="KW-0732">Signal</keyword>
<protein>
    <submittedName>
        <fullName evidence="9">Dyp-type peroxidase family</fullName>
    </submittedName>
</protein>
<sequence length="1181" mass="128475">MSFNKPETQLQGITDLVLITPIKAGFVTAFETISYVDRLRRVLKSLNALRLGARESSEVPGLFTDVVSRFRIVHSFRWAIIEPKPDAPLGEPHKLLLNVCFDGGWEPYMRVIWDQLGSMLDLILCHAEGYQLAKETSFERYKQWVRAHEISADFLYFESGRSTSDHEYLAALEWQQRELHPSNDLPATQLHTGLPGASNPLPDTSQMPARMAMALRGLPALATLYTLERYFLAGAPDGLCLIRAARDILFELVELDTASLFPPASPLREAYYRMLDWFEKAPPKVELPARALDYSDADIQGGMLTAYPDLQGGAMVLLRVTQAAKALAYLSSLTLNSEADTMAGKKPADGFYRNLALSLSGLRALGVSNTRLERFPQPFIEGMEARAGVLGDVRHNHPRYWKLPTRNWPEAKADGRPVDLGAVHLLIQLRHGALPAGSSLEAAIHSLEQDTGLQVLSVQAMRRGINPKNPQQTRESFGFVDGISQPQVGEPGPQTPAQPWSDAVHRGELLLGFRSDRDSCAVPEAADALLDKGSFLVVRKLRQYVDRLHHCLDTQAPQLGLNREELLGKMMGRWTDGTPLAAPSLGASNGFNYSEDAKGSACPFHAHIRRANPRTDIPGLPVPRILRRGMSYGPVHGSSDSSTPDAEDRGLIFMAYNANLAEQFEIIQRWISGGNASGGYGPQADPFLGVAVPQTPAAKALPATTPRIYRFEHQGRVLHLNLGDQPFVELQWGAYFFVPSLPALRLLPALVELPAFPTPIAVPSRAPAPDDAQAWQQWLEDSSSRDAAWAYVRSQPGGVLRTAYGVLVGEAREVCEVFRDRESRYSVTGYGSRMAQSIGRGYLGMDEDSGHAEQAPLINAAIESIDEASAFTAAHAVAAAVVAKVRGGAQQLHLKEGLLDVEQLSEHVLAALCKTWFGLPDGQAMWGTEWHAKPADGQDAPRCPRDFFAVSRFVFGPHPSELVGKVASKKGQGLQAAVKQWLAAQAADAPLPKLSQAIKEALQGMSAQDPDIVPRTIAGIMLGFPPTVHGNTVGCLGAWIVSKKLWDVQQDWPRFAAGTAPAQIYAQAVASLRPTLIATMVGRPVPGMVWRTARKAHRLAGVEVQQGDTVIVGIASATQQDPRNHTLMFGGDRRDAVLPAPLHACSGYAMAMGVMLGVAAAVLEAGTLRFTGSPTVLGLQV</sequence>
<reference evidence="9 10" key="1">
    <citation type="submission" date="2020-08" db="EMBL/GenBank/DDBJ databases">
        <title>Functional genomics of gut bacteria from endangered species of beetles.</title>
        <authorList>
            <person name="Carlos-Shanley C."/>
        </authorList>
    </citation>
    <scope>NUCLEOTIDE SEQUENCE [LARGE SCALE GENOMIC DNA]</scope>
    <source>
        <strain evidence="9 10">S00239</strain>
    </source>
</reference>
<keyword evidence="3" id="KW-0349">Heme</keyword>